<accession>A0AAE0FCL0</accession>
<dbReference type="AlphaFoldDB" id="A0AAE0FCL0"/>
<organism evidence="3 4">
    <name type="scientific">Cymbomonas tetramitiformis</name>
    <dbReference type="NCBI Taxonomy" id="36881"/>
    <lineage>
        <taxon>Eukaryota</taxon>
        <taxon>Viridiplantae</taxon>
        <taxon>Chlorophyta</taxon>
        <taxon>Pyramimonadophyceae</taxon>
        <taxon>Pyramimonadales</taxon>
        <taxon>Pyramimonadaceae</taxon>
        <taxon>Cymbomonas</taxon>
    </lineage>
</organism>
<proteinExistence type="predicted"/>
<reference evidence="3 4" key="1">
    <citation type="journal article" date="2015" name="Genome Biol. Evol.">
        <title>Comparative Genomics of a Bacterivorous Green Alga Reveals Evolutionary Causalities and Consequences of Phago-Mixotrophic Mode of Nutrition.</title>
        <authorList>
            <person name="Burns J.A."/>
            <person name="Paasch A."/>
            <person name="Narechania A."/>
            <person name="Kim E."/>
        </authorList>
    </citation>
    <scope>NUCLEOTIDE SEQUENCE [LARGE SCALE GENOMIC DNA]</scope>
    <source>
        <strain evidence="3 4">PLY_AMNH</strain>
    </source>
</reference>
<dbReference type="PANTHER" id="PTHR13132:SF29">
    <property type="entry name" value="ALPHA-(1,6)-FUCOSYLTRANSFERASE"/>
    <property type="match status" value="1"/>
</dbReference>
<dbReference type="PANTHER" id="PTHR13132">
    <property type="entry name" value="ALPHA- 1,6 -FUCOSYLTRANSFERASE"/>
    <property type="match status" value="1"/>
</dbReference>
<dbReference type="PROSITE" id="PS01186">
    <property type="entry name" value="EGF_2"/>
    <property type="match status" value="1"/>
</dbReference>
<evidence type="ECO:0000259" key="2">
    <source>
        <dbReference type="PROSITE" id="PS01186"/>
    </source>
</evidence>
<gene>
    <name evidence="3" type="ORF">CYMTET_33673</name>
</gene>
<dbReference type="GO" id="GO:0046921">
    <property type="term" value="F:alpha-(1-&gt;6)-fucosyltransferase activity"/>
    <property type="evidence" value="ECO:0007669"/>
    <property type="project" value="TreeGrafter"/>
</dbReference>
<dbReference type="Proteomes" id="UP001190700">
    <property type="component" value="Unassembled WGS sequence"/>
</dbReference>
<protein>
    <recommendedName>
        <fullName evidence="1 2">EGF-like domain-containing protein</fullName>
    </recommendedName>
</protein>
<evidence type="ECO:0000313" key="4">
    <source>
        <dbReference type="Proteomes" id="UP001190700"/>
    </source>
</evidence>
<sequence length="289" mass="32360">MSEALVAQDGPHCQCQEGWYGDDCNQHVMNTTSYLPSQSALAPCSEHLSDARRLDDHLQKTQHPGRCDVNHLRPAKAPVTGFGSILLHMVKCLSLTFKAGYMYEVPEGTLAVFTQAGSPDRPCDQSLRCYSRPASDCAPSVQEMAKYTGAVKAKKDKKNKKTPHIGHLQPTVYKGKQVRDCPTLGTNKKKEPLDTVPDGFEKRSLFWYHSKLLGYLWQPITSLATSLAKAKEEISWEHPIIAMHVRHGDSCKDHRGQRQCRSFEDYLVAARSLKGRQKNRAADSHGWNS</sequence>
<evidence type="ECO:0000259" key="1">
    <source>
        <dbReference type="PROSITE" id="PS00022"/>
    </source>
</evidence>
<keyword evidence="4" id="KW-1185">Reference proteome</keyword>
<dbReference type="GO" id="GO:0006487">
    <property type="term" value="P:protein N-linked glycosylation"/>
    <property type="evidence" value="ECO:0007669"/>
    <property type="project" value="TreeGrafter"/>
</dbReference>
<name>A0AAE0FCL0_9CHLO</name>
<dbReference type="EMBL" id="LGRX02020827">
    <property type="protein sequence ID" value="KAK3257229.1"/>
    <property type="molecule type" value="Genomic_DNA"/>
</dbReference>
<feature type="domain" description="EGF-like" evidence="1 2">
    <location>
        <begin position="13"/>
        <end position="24"/>
    </location>
</feature>
<evidence type="ECO:0000313" key="3">
    <source>
        <dbReference type="EMBL" id="KAK3257229.1"/>
    </source>
</evidence>
<dbReference type="PROSITE" id="PS00022">
    <property type="entry name" value="EGF_1"/>
    <property type="match status" value="1"/>
</dbReference>
<comment type="caution">
    <text evidence="3">The sequence shown here is derived from an EMBL/GenBank/DDBJ whole genome shotgun (WGS) entry which is preliminary data.</text>
</comment>
<dbReference type="InterPro" id="IPR000742">
    <property type="entry name" value="EGF"/>
</dbReference>